<gene>
    <name evidence="1" type="ORF">J4215_03460</name>
</gene>
<name>A0A8T4L511_9ARCH</name>
<organism evidence="1 2">
    <name type="scientific">Candidatus Iainarchaeum sp</name>
    <dbReference type="NCBI Taxonomy" id="3101447"/>
    <lineage>
        <taxon>Archaea</taxon>
        <taxon>Candidatus Iainarchaeota</taxon>
        <taxon>Candidatus Iainarchaeia</taxon>
        <taxon>Candidatus Iainarchaeales</taxon>
        <taxon>Candidatus Iainarchaeaceae</taxon>
        <taxon>Candidatus Iainarchaeum</taxon>
    </lineage>
</organism>
<dbReference type="AlphaFoldDB" id="A0A8T4L511"/>
<reference evidence="1" key="2">
    <citation type="submission" date="2021-05" db="EMBL/GenBank/DDBJ databases">
        <title>Protein family content uncovers lineage relationships and bacterial pathway maintenance mechanisms in DPANN archaea.</title>
        <authorList>
            <person name="Castelle C.J."/>
            <person name="Meheust R."/>
            <person name="Jaffe A.L."/>
            <person name="Seitz K."/>
            <person name="Gong X."/>
            <person name="Baker B.J."/>
            <person name="Banfield J.F."/>
        </authorList>
    </citation>
    <scope>NUCLEOTIDE SEQUENCE</scope>
    <source>
        <strain evidence="1">RIFCSPLOWO2_01_FULL_AR10_48_17</strain>
    </source>
</reference>
<evidence type="ECO:0000313" key="1">
    <source>
        <dbReference type="EMBL" id="MBS3061614.1"/>
    </source>
</evidence>
<protein>
    <submittedName>
        <fullName evidence="1">Uncharacterized protein</fullName>
    </submittedName>
</protein>
<sequence length="172" mass="19117">MEAFELKGPRKTPAGFRSLPQILQAAQKINFRVRAAHIEAFIRKKMQNPRLPRTVLGSYSEKRGTNHRLLVPSSVANEFVSFLRKGTLKAPVRKLVFFSDLNPRVSIAQARENVASAVPKAASAVLSRKAVGLALGISEKKVGQLVGQRYLLPDHYGRVWLSSLKRFLGSLK</sequence>
<accession>A0A8T4L511</accession>
<reference evidence="1" key="1">
    <citation type="submission" date="2021-03" db="EMBL/GenBank/DDBJ databases">
        <authorList>
            <person name="Jaffe A."/>
        </authorList>
    </citation>
    <scope>NUCLEOTIDE SEQUENCE</scope>
    <source>
        <strain evidence="1">RIFCSPLOWO2_01_FULL_AR10_48_17</strain>
    </source>
</reference>
<dbReference type="EMBL" id="JAGVWC010000010">
    <property type="protein sequence ID" value="MBS3061614.1"/>
    <property type="molecule type" value="Genomic_DNA"/>
</dbReference>
<comment type="caution">
    <text evidence="1">The sequence shown here is derived from an EMBL/GenBank/DDBJ whole genome shotgun (WGS) entry which is preliminary data.</text>
</comment>
<proteinExistence type="predicted"/>
<evidence type="ECO:0000313" key="2">
    <source>
        <dbReference type="Proteomes" id="UP000675968"/>
    </source>
</evidence>
<dbReference type="Proteomes" id="UP000675968">
    <property type="component" value="Unassembled WGS sequence"/>
</dbReference>